<dbReference type="InterPro" id="IPR003607">
    <property type="entry name" value="HD/PDEase_dom"/>
</dbReference>
<dbReference type="InterPro" id="IPR003018">
    <property type="entry name" value="GAF"/>
</dbReference>
<dbReference type="EMBL" id="LAQJ01000233">
    <property type="protein sequence ID" value="KKO18826.1"/>
    <property type="molecule type" value="Genomic_DNA"/>
</dbReference>
<dbReference type="Gene3D" id="1.10.3210.10">
    <property type="entry name" value="Hypothetical protein af1432"/>
    <property type="match status" value="1"/>
</dbReference>
<dbReference type="InterPro" id="IPR037522">
    <property type="entry name" value="HD_GYP_dom"/>
</dbReference>
<feature type="domain" description="HD-GYP" evidence="1">
    <location>
        <begin position="447"/>
        <end position="645"/>
    </location>
</feature>
<dbReference type="PATRIC" id="fig|380242.3.peg.3089"/>
<evidence type="ECO:0000313" key="3">
    <source>
        <dbReference type="Proteomes" id="UP000034954"/>
    </source>
</evidence>
<dbReference type="Pfam" id="PF13487">
    <property type="entry name" value="HD_5"/>
    <property type="match status" value="1"/>
</dbReference>
<dbReference type="SUPFAM" id="SSF55781">
    <property type="entry name" value="GAF domain-like"/>
    <property type="match status" value="1"/>
</dbReference>
<sequence>MVMSKQDSKPLYNSRIIDTYIKLIKRKYNYIDVEEVLNYAGMESYQISDEGHWFTQEQIDRFYDRLVYLTGNNDIAREAGRFGASPDAIGVFRQILLSHVGPAKAYEIIGKAAANFTKSATYESKRINTNKVEIVVTPLDGVHEKPFQCKNRIGYFECVSAMFNCRMPKIEHPECIFEGGSVCRYIVSWEESSFAFWEKIRNYTTLLLSPSCMCSFLIYPKVAATAFLPITIFVILSLTLYSKIMEKRELDTAIDNLRDSPDKLLEQINMNYNNALMINEIGLAISKQMDIDSILMNVVQVLEKRLDYDRGVVLLTNRDKTKLQFHAGFGYTSEQVDLLRNTSFHLDNPKSKGVFVLSFREQRPFIVNNIDEIKDTLTPRSLEFAKALGVKSFICCPIIYEKESLGVLAVDNVRTKRPLIQSDANLLMGITPGIGISIHNSMLIEARERQFKSIMQTLAASIDARDTLTAGHSEKVTEYALGICNELGISKDYCEVVRVAALLHDYGKIGIEDSILKKKGKLNPYERLEIETHAEKTKKILEQIHFEGIFREVPHIAGSHHERIDGSGYPKGLKGDAIPLGARIIGVADFFEAITAKRHYRDPMPLDEAFQLLEEESRTRFDKSVVAAFVRYYRKTHNWDPTPLSFTALSQRTGFLPLQRITGV</sequence>
<proteinExistence type="predicted"/>
<dbReference type="SMART" id="SM00065">
    <property type="entry name" value="GAF"/>
    <property type="match status" value="1"/>
</dbReference>
<dbReference type="Proteomes" id="UP000034954">
    <property type="component" value="Unassembled WGS sequence"/>
</dbReference>
<dbReference type="Gene3D" id="3.30.450.40">
    <property type="match status" value="1"/>
</dbReference>
<dbReference type="AlphaFoldDB" id="A0A0M2UV13"/>
<accession>A0A0M2UV13</accession>
<evidence type="ECO:0000259" key="1">
    <source>
        <dbReference type="PROSITE" id="PS51832"/>
    </source>
</evidence>
<organism evidence="2 3">
    <name type="scientific">Candidatus Brocadia fulgida</name>
    <dbReference type="NCBI Taxonomy" id="380242"/>
    <lineage>
        <taxon>Bacteria</taxon>
        <taxon>Pseudomonadati</taxon>
        <taxon>Planctomycetota</taxon>
        <taxon>Candidatus Brocadiia</taxon>
        <taxon>Candidatus Brocadiales</taxon>
        <taxon>Candidatus Brocadiaceae</taxon>
        <taxon>Candidatus Brocadia</taxon>
    </lineage>
</organism>
<dbReference type="SMART" id="SM00471">
    <property type="entry name" value="HDc"/>
    <property type="match status" value="1"/>
</dbReference>
<dbReference type="PANTHER" id="PTHR43155">
    <property type="entry name" value="CYCLIC DI-GMP PHOSPHODIESTERASE PA4108-RELATED"/>
    <property type="match status" value="1"/>
</dbReference>
<evidence type="ECO:0000313" key="2">
    <source>
        <dbReference type="EMBL" id="KKO18826.1"/>
    </source>
</evidence>
<reference evidence="2 3" key="1">
    <citation type="journal article" date="2013" name="BMC Microbiol.">
        <title>Identification of the type II cytochrome c maturation pathway in anammox bacteria by comparative genomics.</title>
        <authorList>
            <person name="Ferousi C."/>
            <person name="Speth D.R."/>
            <person name="Reimann J."/>
            <person name="Op den Camp H.J."/>
            <person name="Allen J.W."/>
            <person name="Keltjens J.T."/>
            <person name="Jetten M.S."/>
        </authorList>
    </citation>
    <scope>NUCLEOTIDE SEQUENCE [LARGE SCALE GENOMIC DNA]</scope>
    <source>
        <strain evidence="2">RU1</strain>
    </source>
</reference>
<dbReference type="CDD" id="cd00077">
    <property type="entry name" value="HDc"/>
    <property type="match status" value="1"/>
</dbReference>
<comment type="caution">
    <text evidence="2">The sequence shown here is derived from an EMBL/GenBank/DDBJ whole genome shotgun (WGS) entry which is preliminary data.</text>
</comment>
<dbReference type="SUPFAM" id="SSF109604">
    <property type="entry name" value="HD-domain/PDEase-like"/>
    <property type="match status" value="1"/>
</dbReference>
<keyword evidence="3" id="KW-1185">Reference proteome</keyword>
<protein>
    <recommendedName>
        <fullName evidence="1">HD-GYP domain-containing protein</fullName>
    </recommendedName>
</protein>
<dbReference type="PANTHER" id="PTHR43155:SF2">
    <property type="entry name" value="CYCLIC DI-GMP PHOSPHODIESTERASE PA4108"/>
    <property type="match status" value="1"/>
</dbReference>
<dbReference type="PROSITE" id="PS51832">
    <property type="entry name" value="HD_GYP"/>
    <property type="match status" value="1"/>
</dbReference>
<dbReference type="InterPro" id="IPR029016">
    <property type="entry name" value="GAF-like_dom_sf"/>
</dbReference>
<gene>
    <name evidence="2" type="ORF">BROFUL_02487</name>
</gene>
<name>A0A0M2UV13_9BACT</name>
<dbReference type="Pfam" id="PF01590">
    <property type="entry name" value="GAF"/>
    <property type="match status" value="1"/>
</dbReference>